<feature type="domain" description="CusB-like beta-barrel" evidence="8">
    <location>
        <begin position="289"/>
        <end position="378"/>
    </location>
</feature>
<evidence type="ECO:0000256" key="2">
    <source>
        <dbReference type="ARBA" id="ARBA00022692"/>
    </source>
</evidence>
<feature type="domain" description="Multidrug resistance protein MdtA-like barrel-sandwich hybrid" evidence="7">
    <location>
        <begin position="67"/>
        <end position="280"/>
    </location>
</feature>
<comment type="subcellular location">
    <subcellularLocation>
        <location evidence="1">Membrane</location>
        <topology evidence="1">Single-pass membrane protein</topology>
    </subcellularLocation>
</comment>
<feature type="region of interest" description="Disordered" evidence="5">
    <location>
        <begin position="1"/>
        <end position="20"/>
    </location>
</feature>
<evidence type="ECO:0000256" key="5">
    <source>
        <dbReference type="SAM" id="MobiDB-lite"/>
    </source>
</evidence>
<keyword evidence="3 6" id="KW-1133">Transmembrane helix</keyword>
<organism evidence="9 10">
    <name type="scientific">Ciceribacter naphthalenivorans</name>
    <dbReference type="NCBI Taxonomy" id="1118451"/>
    <lineage>
        <taxon>Bacteria</taxon>
        <taxon>Pseudomonadati</taxon>
        <taxon>Pseudomonadota</taxon>
        <taxon>Alphaproteobacteria</taxon>
        <taxon>Hyphomicrobiales</taxon>
        <taxon>Rhizobiaceae</taxon>
        <taxon>Ciceribacter</taxon>
    </lineage>
</organism>
<dbReference type="PANTHER" id="PTHR30386:SF26">
    <property type="entry name" value="TRANSPORT PROTEIN COMB"/>
    <property type="match status" value="1"/>
</dbReference>
<name>A0A512HKD2_9HYPH</name>
<keyword evidence="4 6" id="KW-0472">Membrane</keyword>
<dbReference type="Pfam" id="PF25917">
    <property type="entry name" value="BSH_RND"/>
    <property type="match status" value="1"/>
</dbReference>
<dbReference type="AlphaFoldDB" id="A0A512HKD2"/>
<dbReference type="InterPro" id="IPR050739">
    <property type="entry name" value="MFP"/>
</dbReference>
<evidence type="ECO:0000313" key="10">
    <source>
        <dbReference type="Proteomes" id="UP000321717"/>
    </source>
</evidence>
<comment type="caution">
    <text evidence="9">The sequence shown here is derived from an EMBL/GenBank/DDBJ whole genome shotgun (WGS) entry which is preliminary data.</text>
</comment>
<evidence type="ECO:0000259" key="8">
    <source>
        <dbReference type="Pfam" id="PF25954"/>
    </source>
</evidence>
<accession>A0A512HKD2</accession>
<dbReference type="GO" id="GO:0016020">
    <property type="term" value="C:membrane"/>
    <property type="evidence" value="ECO:0007669"/>
    <property type="project" value="UniProtKB-SubCell"/>
</dbReference>
<gene>
    <name evidence="9" type="ORF">RNA01_28410</name>
</gene>
<evidence type="ECO:0000313" key="9">
    <source>
        <dbReference type="EMBL" id="GEO85909.1"/>
    </source>
</evidence>
<reference evidence="9 10" key="1">
    <citation type="submission" date="2019-07" db="EMBL/GenBank/DDBJ databases">
        <title>Whole genome shotgun sequence of Rhizobium naphthalenivorans NBRC 107585.</title>
        <authorList>
            <person name="Hosoyama A."/>
            <person name="Uohara A."/>
            <person name="Ohji S."/>
            <person name="Ichikawa N."/>
        </authorList>
    </citation>
    <scope>NUCLEOTIDE SEQUENCE [LARGE SCALE GENOMIC DNA]</scope>
    <source>
        <strain evidence="9 10">NBRC 107585</strain>
    </source>
</reference>
<proteinExistence type="predicted"/>
<protein>
    <submittedName>
        <fullName evidence="9">Secretion protein HlyD</fullName>
    </submittedName>
</protein>
<keyword evidence="2 6" id="KW-0812">Transmembrane</keyword>
<dbReference type="Proteomes" id="UP000321717">
    <property type="component" value="Unassembled WGS sequence"/>
</dbReference>
<dbReference type="EMBL" id="BJZP01000014">
    <property type="protein sequence ID" value="GEO85909.1"/>
    <property type="molecule type" value="Genomic_DNA"/>
</dbReference>
<sequence>MKANSPNIGNTPSERAEDFSPPRRSRVKWLKLLIIGVLVGGTIWLSAPWLRARFTQIHIDDARIAANIVTVSSEVAGRVTALPVVVGDSVNAGDMLATIDRESSEPQLSAVLSKLDATDAQLAEIRTRKMMLEKQLAARREAAAASIAAANANHEAALAAFRNAQSRHDRVTKLAGQNVSSQQNLEDARATLDAAVQQERAAAAAIESARADLAIVEADAAQMDVLDSQVASVLAGRTGTEAERSLKEIDLANRTISAAFPGIVDATFVDVGEYVTPGTRLVMYHAPDEVWIDANVKETSFGSIQMGSKARITVDAFPGREFAGEVTAMGGAATSQLALLPSPNPSGNFTKVTQRLPLRISINPDGVQLRPGMMVEVYVDVAD</sequence>
<dbReference type="Pfam" id="PF25954">
    <property type="entry name" value="Beta-barrel_RND_2"/>
    <property type="match status" value="1"/>
</dbReference>
<evidence type="ECO:0000256" key="3">
    <source>
        <dbReference type="ARBA" id="ARBA00022989"/>
    </source>
</evidence>
<dbReference type="PRINTS" id="PR01490">
    <property type="entry name" value="RTXTOXIND"/>
</dbReference>
<evidence type="ECO:0000256" key="1">
    <source>
        <dbReference type="ARBA" id="ARBA00004167"/>
    </source>
</evidence>
<dbReference type="SUPFAM" id="SSF111369">
    <property type="entry name" value="HlyD-like secretion proteins"/>
    <property type="match status" value="2"/>
</dbReference>
<evidence type="ECO:0000256" key="6">
    <source>
        <dbReference type="SAM" id="Phobius"/>
    </source>
</evidence>
<feature type="transmembrane region" description="Helical" evidence="6">
    <location>
        <begin position="29"/>
        <end position="50"/>
    </location>
</feature>
<feature type="compositionally biased region" description="Polar residues" evidence="5">
    <location>
        <begin position="1"/>
        <end position="13"/>
    </location>
</feature>
<evidence type="ECO:0000259" key="7">
    <source>
        <dbReference type="Pfam" id="PF25917"/>
    </source>
</evidence>
<dbReference type="Gene3D" id="2.40.50.100">
    <property type="match status" value="1"/>
</dbReference>
<dbReference type="InterPro" id="IPR058625">
    <property type="entry name" value="MdtA-like_BSH"/>
</dbReference>
<dbReference type="PANTHER" id="PTHR30386">
    <property type="entry name" value="MEMBRANE FUSION SUBUNIT OF EMRAB-TOLC MULTIDRUG EFFLUX PUMP"/>
    <property type="match status" value="1"/>
</dbReference>
<evidence type="ECO:0000256" key="4">
    <source>
        <dbReference type="ARBA" id="ARBA00023136"/>
    </source>
</evidence>
<keyword evidence="10" id="KW-1185">Reference proteome</keyword>
<dbReference type="InterPro" id="IPR058792">
    <property type="entry name" value="Beta-barrel_RND_2"/>
</dbReference>
<dbReference type="Gene3D" id="2.40.30.170">
    <property type="match status" value="1"/>
</dbReference>